<gene>
    <name evidence="4" type="ORF">BN869_000006845_1</name>
</gene>
<sequence length="412" mass="44932">MFDSPKETASLAGIDTSFQAAIDQGKINGAIFLASNAKSDFTYTNTIGERTLLSGEKQPLQADNVIYLASGTKIIAAIAALQCVEDGLIALDTDVSSIAPELANKQIITGWSEETDTPILEPATRPITFEMLLKHTSGMSYHFFNPLLLKWCKKYDQLEEGQTRPVEEAFAYPLTYQPGAGWMYSPGLDWAGRIVERLTGKTLGQFAQERIFDPLGISSAQFHPVTREDLRARMVDLNPNDPNGIGIAVVGSGESNKRSRGDFGGHGLFIGASDYAKVIHAVLVNDGKLFKPETGELMVQDRLTPEEAAGHQVALAGPIGPFFRVGTEKKAGYGLSGHVNLEDEDGWYGDHTLSWGGGMTLAWFADRKNDLAGVVAVQATIPTDVPAVTELKQVFRKDIYRKYAAWKEKRSS</sequence>
<dbReference type="Gene3D" id="3.40.710.10">
    <property type="entry name" value="DD-peptidase/beta-lactamase superfamily"/>
    <property type="match status" value="1"/>
</dbReference>
<evidence type="ECO:0000256" key="1">
    <source>
        <dbReference type="ARBA" id="ARBA00009009"/>
    </source>
</evidence>
<dbReference type="InterPro" id="IPR001466">
    <property type="entry name" value="Beta-lactam-related"/>
</dbReference>
<dbReference type="AlphaFoldDB" id="A0A0B7K5H8"/>
<evidence type="ECO:0000259" key="3">
    <source>
        <dbReference type="Pfam" id="PF00144"/>
    </source>
</evidence>
<dbReference type="PANTHER" id="PTHR43283">
    <property type="entry name" value="BETA-LACTAMASE-RELATED"/>
    <property type="match status" value="1"/>
</dbReference>
<feature type="domain" description="Beta-lactamase-related" evidence="3">
    <location>
        <begin position="56"/>
        <end position="383"/>
    </location>
</feature>
<keyword evidence="2" id="KW-0378">Hydrolase</keyword>
<evidence type="ECO:0000256" key="2">
    <source>
        <dbReference type="ARBA" id="ARBA00022801"/>
    </source>
</evidence>
<dbReference type="InterPro" id="IPR012338">
    <property type="entry name" value="Beta-lactam/transpept-like"/>
</dbReference>
<dbReference type="SMR" id="A0A0B7K5H8"/>
<comment type="similarity">
    <text evidence="1">Belongs to the class-A beta-lactamase family.</text>
</comment>
<dbReference type="SUPFAM" id="SSF56601">
    <property type="entry name" value="beta-lactamase/transpeptidase-like"/>
    <property type="match status" value="1"/>
</dbReference>
<name>A0A0B7K5H8_BIOOC</name>
<accession>A0A0B7K5H8</accession>
<dbReference type="Pfam" id="PF00144">
    <property type="entry name" value="Beta-lactamase"/>
    <property type="match status" value="1"/>
</dbReference>
<proteinExistence type="inferred from homology"/>
<evidence type="ECO:0000313" key="4">
    <source>
        <dbReference type="EMBL" id="CEO50787.1"/>
    </source>
</evidence>
<dbReference type="GO" id="GO:0016787">
    <property type="term" value="F:hydrolase activity"/>
    <property type="evidence" value="ECO:0007669"/>
    <property type="project" value="UniProtKB-KW"/>
</dbReference>
<protein>
    <recommendedName>
        <fullName evidence="3">Beta-lactamase-related domain-containing protein</fullName>
    </recommendedName>
</protein>
<dbReference type="PANTHER" id="PTHR43283:SF17">
    <property type="entry name" value="(LOVD), PUTATIVE (AFU_ORTHOLOGUE AFUA_5G00920)-RELATED"/>
    <property type="match status" value="1"/>
</dbReference>
<organism evidence="4">
    <name type="scientific">Bionectria ochroleuca</name>
    <name type="common">Gliocladium roseum</name>
    <dbReference type="NCBI Taxonomy" id="29856"/>
    <lineage>
        <taxon>Eukaryota</taxon>
        <taxon>Fungi</taxon>
        <taxon>Dikarya</taxon>
        <taxon>Ascomycota</taxon>
        <taxon>Pezizomycotina</taxon>
        <taxon>Sordariomycetes</taxon>
        <taxon>Hypocreomycetidae</taxon>
        <taxon>Hypocreales</taxon>
        <taxon>Bionectriaceae</taxon>
        <taxon>Clonostachys</taxon>
    </lineage>
</organism>
<dbReference type="EMBL" id="CDPU01000020">
    <property type="protein sequence ID" value="CEO50787.1"/>
    <property type="molecule type" value="Genomic_DNA"/>
</dbReference>
<reference evidence="4" key="1">
    <citation type="submission" date="2015-01" db="EMBL/GenBank/DDBJ databases">
        <authorList>
            <person name="Durling Mikael"/>
        </authorList>
    </citation>
    <scope>NUCLEOTIDE SEQUENCE</scope>
</reference>
<dbReference type="InterPro" id="IPR050789">
    <property type="entry name" value="Diverse_Enzym_Activities"/>
</dbReference>